<keyword evidence="2" id="KW-0472">Membrane</keyword>
<keyword evidence="4" id="KW-1185">Reference proteome</keyword>
<feature type="compositionally biased region" description="Low complexity" evidence="1">
    <location>
        <begin position="207"/>
        <end position="218"/>
    </location>
</feature>
<keyword evidence="2" id="KW-0812">Transmembrane</keyword>
<gene>
    <name evidence="3" type="ORF">TBRA_LOCUS713</name>
</gene>
<reference evidence="3 4" key="1">
    <citation type="submission" date="2020-02" db="EMBL/GenBank/DDBJ databases">
        <authorList>
            <person name="Ferguson B K."/>
        </authorList>
    </citation>
    <scope>NUCLEOTIDE SEQUENCE [LARGE SCALE GENOMIC DNA]</scope>
</reference>
<evidence type="ECO:0000313" key="3">
    <source>
        <dbReference type="EMBL" id="CAB0028557.1"/>
    </source>
</evidence>
<proteinExistence type="predicted"/>
<dbReference type="AlphaFoldDB" id="A0A6H5HVN4"/>
<sequence length="338" mass="37875">MTPRIARKVDHRIFDIRCSAPSTFYKAHVLIEPMGIHMGKSSTVAGDSAKGHEQAAPRRKLNPSEDASRLLLKHRLPPRNNGSTSNNNNNNKNNKSELPTSESVNFQAVLVSSKARLEWNFVVSSVGVARKDVSWSRGKREVKAPSRFLLRFTELQPQAEEQQLMRRKQAPASSSSSLRFGRKRYRGSTRVLDRQRKRQQLASMLESSSRNAASALASDDQNEPDNTNKTESNDEVATSDEEATRRVRRTVVIIFVLIFVATTASGLYSCYRNKKAESREKAAPDSSSFGMYRKKAASVDSASFANASEKKTEEPGSTFFSFFGKKKAQAEEIPPFYW</sequence>
<feature type="region of interest" description="Disordered" evidence="1">
    <location>
        <begin position="160"/>
        <end position="242"/>
    </location>
</feature>
<dbReference type="Proteomes" id="UP000479190">
    <property type="component" value="Unassembled WGS sequence"/>
</dbReference>
<organism evidence="3 4">
    <name type="scientific">Trichogramma brassicae</name>
    <dbReference type="NCBI Taxonomy" id="86971"/>
    <lineage>
        <taxon>Eukaryota</taxon>
        <taxon>Metazoa</taxon>
        <taxon>Ecdysozoa</taxon>
        <taxon>Arthropoda</taxon>
        <taxon>Hexapoda</taxon>
        <taxon>Insecta</taxon>
        <taxon>Pterygota</taxon>
        <taxon>Neoptera</taxon>
        <taxon>Endopterygota</taxon>
        <taxon>Hymenoptera</taxon>
        <taxon>Apocrita</taxon>
        <taxon>Proctotrupomorpha</taxon>
        <taxon>Chalcidoidea</taxon>
        <taxon>Trichogrammatidae</taxon>
        <taxon>Trichogramma</taxon>
    </lineage>
</organism>
<evidence type="ECO:0000256" key="1">
    <source>
        <dbReference type="SAM" id="MobiDB-lite"/>
    </source>
</evidence>
<name>A0A6H5HVN4_9HYME</name>
<protein>
    <submittedName>
        <fullName evidence="3">Uncharacterized protein</fullName>
    </submittedName>
</protein>
<feature type="region of interest" description="Disordered" evidence="1">
    <location>
        <begin position="41"/>
        <end position="100"/>
    </location>
</feature>
<evidence type="ECO:0000256" key="2">
    <source>
        <dbReference type="SAM" id="Phobius"/>
    </source>
</evidence>
<accession>A0A6H5HVN4</accession>
<evidence type="ECO:0000313" key="4">
    <source>
        <dbReference type="Proteomes" id="UP000479190"/>
    </source>
</evidence>
<feature type="transmembrane region" description="Helical" evidence="2">
    <location>
        <begin position="251"/>
        <end position="271"/>
    </location>
</feature>
<dbReference type="EMBL" id="CADCXV010000158">
    <property type="protein sequence ID" value="CAB0028557.1"/>
    <property type="molecule type" value="Genomic_DNA"/>
</dbReference>
<keyword evidence="2" id="KW-1133">Transmembrane helix</keyword>
<feature type="compositionally biased region" description="Basic and acidic residues" evidence="1">
    <location>
        <begin position="49"/>
        <end position="68"/>
    </location>
</feature>
<feature type="compositionally biased region" description="Low complexity" evidence="1">
    <location>
        <begin position="80"/>
        <end position="93"/>
    </location>
</feature>